<dbReference type="Pfam" id="PF01869">
    <property type="entry name" value="BcrAD_BadFG"/>
    <property type="match status" value="1"/>
</dbReference>
<protein>
    <submittedName>
        <fullName evidence="2">ATPase</fullName>
    </submittedName>
</protein>
<feature type="domain" description="ATPase BadF/BadG/BcrA/BcrD type" evidence="1">
    <location>
        <begin position="5"/>
        <end position="271"/>
    </location>
</feature>
<dbReference type="InterPro" id="IPR043129">
    <property type="entry name" value="ATPase_NBD"/>
</dbReference>
<name>A0A6A9QS68_SULME</name>
<dbReference type="GO" id="GO:0045127">
    <property type="term" value="F:N-acetylglucosamine kinase activity"/>
    <property type="evidence" value="ECO:0007669"/>
    <property type="project" value="InterPro"/>
</dbReference>
<organism evidence="2 3">
    <name type="scientific">Sulfuracidifex metallicus DSM 6482 = JCM 9184</name>
    <dbReference type="NCBI Taxonomy" id="523847"/>
    <lineage>
        <taxon>Archaea</taxon>
        <taxon>Thermoproteota</taxon>
        <taxon>Thermoprotei</taxon>
        <taxon>Sulfolobales</taxon>
        <taxon>Sulfolobaceae</taxon>
        <taxon>Sulfuracidifex</taxon>
    </lineage>
</organism>
<comment type="caution">
    <text evidence="2">The sequence shown here is derived from an EMBL/GenBank/DDBJ whole genome shotgun (WGS) entry which is preliminary data.</text>
</comment>
<dbReference type="RefSeq" id="WP_156016058.1">
    <property type="nucleotide sequence ID" value="NZ_WGGD01000005.1"/>
</dbReference>
<dbReference type="PANTHER" id="PTHR12862">
    <property type="entry name" value="BADF TYPE ATPASE DOMAIN-CONTAINING PROTEIN"/>
    <property type="match status" value="1"/>
</dbReference>
<evidence type="ECO:0000313" key="2">
    <source>
        <dbReference type="EMBL" id="MUN27992.1"/>
    </source>
</evidence>
<dbReference type="Gene3D" id="3.30.420.40">
    <property type="match status" value="2"/>
</dbReference>
<dbReference type="PANTHER" id="PTHR12862:SF0">
    <property type="entry name" value="N-ACETYL-D-GLUCOSAMINE KINASE"/>
    <property type="match status" value="1"/>
</dbReference>
<keyword evidence="3" id="KW-1185">Reference proteome</keyword>
<dbReference type="AlphaFoldDB" id="A0A6A9QS68"/>
<evidence type="ECO:0000313" key="3">
    <source>
        <dbReference type="Proteomes" id="UP000470772"/>
    </source>
</evidence>
<reference evidence="2 3" key="1">
    <citation type="submission" date="2019-10" db="EMBL/GenBank/DDBJ databases">
        <title>Sequencing and Assembly of Multiple Reported Metal-Biooxidizing Members of the Extremely Thermoacidophilic Archaeal Family Sulfolobaceae.</title>
        <authorList>
            <person name="Counts J.A."/>
            <person name="Kelly R.M."/>
        </authorList>
    </citation>
    <scope>NUCLEOTIDE SEQUENCE [LARGE SCALE GENOMIC DNA]</scope>
    <source>
        <strain evidence="2 3">DSM 6482</strain>
    </source>
</reference>
<dbReference type="SUPFAM" id="SSF53067">
    <property type="entry name" value="Actin-like ATPase domain"/>
    <property type="match status" value="2"/>
</dbReference>
<gene>
    <name evidence="2" type="ORF">GC250_00575</name>
</gene>
<proteinExistence type="predicted"/>
<dbReference type="InterPro" id="IPR002731">
    <property type="entry name" value="ATPase_BadF"/>
</dbReference>
<dbReference type="InterPro" id="IPR039758">
    <property type="entry name" value="NAGK-like"/>
</dbReference>
<sequence>MYLLIDAGGTSTKGFLYDGKKVVSTYRGPPGSVATVGFERSVKAIEQVVHFYKARFDGISIALAGTDVHDNLETARNLIYNRIGKFAPKVKIEHDAHVVLLSNAEEGCSMIAGTGSIIYCFDGKRRIIKGDRGWLVGDPCSGFWFGREYLKAVLEEFQGLKRISCMLKSSGFKEEDELVKFLYQNSCNQEKIASFSSKLFSCVTMDPDARSILQKGLRDIWRIIILATRTSNQNSLYYFGGLFNSDIFENSFLNFVFHMKERYKIDLNVKKSNDIINGLMRLLEF</sequence>
<evidence type="ECO:0000259" key="1">
    <source>
        <dbReference type="Pfam" id="PF01869"/>
    </source>
</evidence>
<accession>A0A6A9QS68</accession>
<dbReference type="EMBL" id="WGGD01000005">
    <property type="protein sequence ID" value="MUN27992.1"/>
    <property type="molecule type" value="Genomic_DNA"/>
</dbReference>
<dbReference type="Proteomes" id="UP000470772">
    <property type="component" value="Unassembled WGS sequence"/>
</dbReference>